<proteinExistence type="predicted"/>
<accession>A0A5H2PNH8</accession>
<protein>
    <submittedName>
        <fullName evidence="1">Uncharacterized protein</fullName>
    </submittedName>
</protein>
<reference evidence="1" key="1">
    <citation type="submission" date="2018-01" db="EMBL/GenBank/DDBJ databases">
        <title>Complete Genome Sequence of three strains from Ralstonia solanacearum ecotype Moko sequevar IIA-53 from Brazil.</title>
        <authorList>
            <person name="Silva J.R."/>
            <person name="Albuquerque G.M.R."/>
            <person name="Pais A.K.L."/>
            <person name="Silva A.M.F."/>
            <person name="Boiteux M.E.N.F."/>
            <person name="Souza E.B."/>
            <person name="Mariano R.L.R."/>
        </authorList>
    </citation>
    <scope>NUCLEOTIDE SEQUENCE [LARGE SCALE GENOMIC DNA]</scope>
    <source>
        <strain evidence="1">SFC</strain>
    </source>
</reference>
<evidence type="ECO:0000313" key="1">
    <source>
        <dbReference type="EMBL" id="AYB55687.1"/>
    </source>
</evidence>
<dbReference type="EMBL" id="CP026092">
    <property type="protein sequence ID" value="AYB55687.1"/>
    <property type="molecule type" value="Genomic_DNA"/>
</dbReference>
<name>A0A5H2PNH8_RALSL</name>
<organism evidence="1">
    <name type="scientific">Ralstonia solanacearum</name>
    <name type="common">Pseudomonas solanacearum</name>
    <dbReference type="NCBI Taxonomy" id="305"/>
    <lineage>
        <taxon>Bacteria</taxon>
        <taxon>Pseudomonadati</taxon>
        <taxon>Pseudomonadota</taxon>
        <taxon>Betaproteobacteria</taxon>
        <taxon>Burkholderiales</taxon>
        <taxon>Burkholderiaceae</taxon>
        <taxon>Ralstonia</taxon>
        <taxon>Ralstonia solanacearum species complex</taxon>
    </lineage>
</organism>
<sequence>MIDSTDFQIIDGTGRAHHIGLTAGQADGLMKLMLESGKFTALRIERMSDATAPVTATQAPPIVAMASPTPLPGGDVRQALRVAIEARDDASIRLSDASNAVVRATTFRDEQRASHAAATVAHEAAIRSAGATLAASFKGGEALPANRAATDRAELANAESRLSAANAALDLLQAERTEAEGKLETAEATVTAAVLAVKRAEVEVLVGRLEGLKVEFIELAGRVDGAGLSGIVLNARAQAALHCEANAGDASAHAARWHEYTRALRENADAAWEAQ</sequence>
<gene>
    <name evidence="1" type="ORF">C2L97_06295</name>
</gene>
<dbReference type="RefSeq" id="WP_014616582.1">
    <property type="nucleotide sequence ID" value="NZ_CDLZ01000001.1"/>
</dbReference>
<dbReference type="AlphaFoldDB" id="A0A5H2PNH8"/>